<dbReference type="GO" id="GO:0042357">
    <property type="term" value="P:thiamine diphosphate metabolic process"/>
    <property type="evidence" value="ECO:0007669"/>
    <property type="project" value="TreeGrafter"/>
</dbReference>
<comment type="caution">
    <text evidence="2">The sequence shown here is derived from an EMBL/GenBank/DDBJ whole genome shotgun (WGS) entry which is preliminary data.</text>
</comment>
<feature type="compositionally biased region" description="Polar residues" evidence="1">
    <location>
        <begin position="630"/>
        <end position="640"/>
    </location>
</feature>
<evidence type="ECO:0000313" key="3">
    <source>
        <dbReference type="Proteomes" id="UP000762676"/>
    </source>
</evidence>
<feature type="region of interest" description="Disordered" evidence="1">
    <location>
        <begin position="520"/>
        <end position="542"/>
    </location>
</feature>
<name>A0AAV4G544_9GAST</name>
<dbReference type="GO" id="GO:0000287">
    <property type="term" value="F:magnesium ion binding"/>
    <property type="evidence" value="ECO:0007669"/>
    <property type="project" value="TreeGrafter"/>
</dbReference>
<protein>
    <submittedName>
        <fullName evidence="2">Thiamine-triphosphatase</fullName>
    </submittedName>
</protein>
<feature type="compositionally biased region" description="Polar residues" evidence="1">
    <location>
        <begin position="608"/>
        <end position="620"/>
    </location>
</feature>
<dbReference type="InterPro" id="IPR039582">
    <property type="entry name" value="THTPA"/>
</dbReference>
<dbReference type="EMBL" id="BMAT01001142">
    <property type="protein sequence ID" value="GFR80612.1"/>
    <property type="molecule type" value="Genomic_DNA"/>
</dbReference>
<feature type="region of interest" description="Disordered" evidence="1">
    <location>
        <begin position="130"/>
        <end position="172"/>
    </location>
</feature>
<feature type="compositionally biased region" description="Basic and acidic residues" evidence="1">
    <location>
        <begin position="228"/>
        <end position="247"/>
    </location>
</feature>
<sequence>MLNHKCFFFLRFLQTRKAVDRLACDLYLAPNQERLPDLRVTMSSEGEGGHGDRGQRSIERKERVLSSQLPAQISSRRQTLARPDGDCPDSDSTDPKVQRSEVTVEMKGIRETTLSVSSESVVSSRIRTVYDRASSTSSSGGSPRTDRDSVSSLDDADDSAFSPGHGDVNEFIVGGVSGRTRRLSSDSYYISQTYQISSPSSPRAVSAVSGVGSPRFKSSRTISVGSEARPDNNEEWPQHSVDRKEGEPPGTTQRPLKVSTQEKKVHFTGLEEAQEPDDTLSEKMKSARETVQQMIESSYMVSDITDVIGETQLGSAEDSTSLLEAGAEATARKPQSCLSAASVTPQKNQLNSEIISPDNIPDRAISPVMAYSPGAAIRSYAMEELAERKCRSNTPDRPPAENATHKPVVTTPVSNPKRFRFGPESGLDLADEGSSVDAFVSELSVTTTSQPEVSASLQPTVLDTRLTSSCSISAPAATTEDEEAEALDKLVDLQSIQAGYRFHDVGMMLSPDSAIGGICNPAFDDSDSTDSPQGKSSEDKLLSKTPATEAKLFSPNAQFPGSLECKLNPSEKLTSPASSVEECRSFKETPIASQSLSPLAQPVMRTEQQQLLSAPRQDSPSLEKQEPSRSKNGIASLPNEQQYTPVSVSRRFNIRDKKLEAALKSQGAVLKSESVSYDVYYDTPDSALTLADCQLRSQNGQWQLSANFSKLFNTDTHAQFVDTEEDDARIVCFLREILASKAIPSSDAGNCGVSRFLHVCGLREFVRYSTTRRVYSLSSGQNGQLTVELVMPEYGFWHGHVTCSVGGVKEGLTEALTAIQTLWRTTEARGTYRGDESQLKGFEGVVLKPHST</sequence>
<feature type="region of interest" description="Disordered" evidence="1">
    <location>
        <begin position="38"/>
        <end position="104"/>
    </location>
</feature>
<dbReference type="AlphaFoldDB" id="A0AAV4G544"/>
<feature type="region of interest" description="Disordered" evidence="1">
    <location>
        <begin position="561"/>
        <end position="581"/>
    </location>
</feature>
<dbReference type="PANTHER" id="PTHR14586:SF1">
    <property type="entry name" value="THIAMINE-TRIPHOSPHATASE"/>
    <property type="match status" value="1"/>
</dbReference>
<feature type="compositionally biased region" description="Low complexity" evidence="1">
    <location>
        <begin position="134"/>
        <end position="143"/>
    </location>
</feature>
<feature type="compositionally biased region" description="Basic and acidic residues" evidence="1">
    <location>
        <begin position="93"/>
        <end position="104"/>
    </location>
</feature>
<feature type="compositionally biased region" description="Polar residues" evidence="1">
    <location>
        <begin position="65"/>
        <end position="78"/>
    </location>
</feature>
<evidence type="ECO:0000313" key="2">
    <source>
        <dbReference type="EMBL" id="GFR80612.1"/>
    </source>
</evidence>
<dbReference type="GO" id="GO:0050333">
    <property type="term" value="F:thiamine triphosphate phosphatase activity"/>
    <property type="evidence" value="ECO:0007669"/>
    <property type="project" value="InterPro"/>
</dbReference>
<accession>A0AAV4G544</accession>
<dbReference type="Proteomes" id="UP000762676">
    <property type="component" value="Unassembled WGS sequence"/>
</dbReference>
<dbReference type="PROSITE" id="PS50096">
    <property type="entry name" value="IQ"/>
    <property type="match status" value="1"/>
</dbReference>
<dbReference type="SUPFAM" id="SSF55154">
    <property type="entry name" value="CYTH-like phosphatases"/>
    <property type="match status" value="1"/>
</dbReference>
<feature type="compositionally biased region" description="Low complexity" evidence="1">
    <location>
        <begin position="194"/>
        <end position="215"/>
    </location>
</feature>
<gene>
    <name evidence="2" type="ORF">ElyMa_000585700</name>
</gene>
<proteinExistence type="predicted"/>
<feature type="region of interest" description="Disordered" evidence="1">
    <location>
        <begin position="390"/>
        <end position="415"/>
    </location>
</feature>
<feature type="compositionally biased region" description="Basic and acidic residues" evidence="1">
    <location>
        <begin position="47"/>
        <end position="64"/>
    </location>
</feature>
<dbReference type="InterPro" id="IPR033469">
    <property type="entry name" value="CYTH-like_dom_sf"/>
</dbReference>
<dbReference type="Gene3D" id="2.40.320.10">
    <property type="entry name" value="Hypothetical Protein Pfu-838710-001"/>
    <property type="match status" value="1"/>
</dbReference>
<reference evidence="2 3" key="1">
    <citation type="journal article" date="2021" name="Elife">
        <title>Chloroplast acquisition without the gene transfer in kleptoplastic sea slugs, Plakobranchus ocellatus.</title>
        <authorList>
            <person name="Maeda T."/>
            <person name="Takahashi S."/>
            <person name="Yoshida T."/>
            <person name="Shimamura S."/>
            <person name="Takaki Y."/>
            <person name="Nagai Y."/>
            <person name="Toyoda A."/>
            <person name="Suzuki Y."/>
            <person name="Arimoto A."/>
            <person name="Ishii H."/>
            <person name="Satoh N."/>
            <person name="Nishiyama T."/>
            <person name="Hasebe M."/>
            <person name="Maruyama T."/>
            <person name="Minagawa J."/>
            <person name="Obokata J."/>
            <person name="Shigenobu S."/>
        </authorList>
    </citation>
    <scope>NUCLEOTIDE SEQUENCE [LARGE SCALE GENOMIC DNA]</scope>
</reference>
<organism evidence="2 3">
    <name type="scientific">Elysia marginata</name>
    <dbReference type="NCBI Taxonomy" id="1093978"/>
    <lineage>
        <taxon>Eukaryota</taxon>
        <taxon>Metazoa</taxon>
        <taxon>Spiralia</taxon>
        <taxon>Lophotrochozoa</taxon>
        <taxon>Mollusca</taxon>
        <taxon>Gastropoda</taxon>
        <taxon>Heterobranchia</taxon>
        <taxon>Euthyneura</taxon>
        <taxon>Panpulmonata</taxon>
        <taxon>Sacoglossa</taxon>
        <taxon>Placobranchoidea</taxon>
        <taxon>Plakobranchidae</taxon>
        <taxon>Elysia</taxon>
    </lineage>
</organism>
<feature type="region of interest" description="Disordered" evidence="1">
    <location>
        <begin position="194"/>
        <end position="261"/>
    </location>
</feature>
<feature type="region of interest" description="Disordered" evidence="1">
    <location>
        <begin position="608"/>
        <end position="640"/>
    </location>
</feature>
<evidence type="ECO:0000256" key="1">
    <source>
        <dbReference type="SAM" id="MobiDB-lite"/>
    </source>
</evidence>
<dbReference type="PANTHER" id="PTHR14586">
    <property type="entry name" value="THIAMINE-TRIPHOSPHATASE"/>
    <property type="match status" value="1"/>
</dbReference>
<keyword evidence="3" id="KW-1185">Reference proteome</keyword>